<gene>
    <name evidence="2" type="ORF">D3P09_04050</name>
</gene>
<reference evidence="2 3" key="1">
    <citation type="submission" date="2018-09" db="EMBL/GenBank/DDBJ databases">
        <title>Paenibacillus aracenensis nov. sp. isolated from a cave in southern Spain.</title>
        <authorList>
            <person name="Jurado V."/>
            <person name="Gutierrez-Patricio S."/>
            <person name="Gonzalez-Pimentel J.L."/>
            <person name="Miller A.Z."/>
            <person name="Laiz L."/>
            <person name="Saiz-Jimenez C."/>
        </authorList>
    </citation>
    <scope>NUCLEOTIDE SEQUENCE [LARGE SCALE GENOMIC DNA]</scope>
    <source>
        <strain evidence="2 3">JCM 19203</strain>
    </source>
</reference>
<proteinExistence type="predicted"/>
<dbReference type="SUPFAM" id="SSF109998">
    <property type="entry name" value="Triger factor/SurA peptide-binding domain-like"/>
    <property type="match status" value="1"/>
</dbReference>
<evidence type="ECO:0000313" key="2">
    <source>
        <dbReference type="EMBL" id="RJX41175.1"/>
    </source>
</evidence>
<evidence type="ECO:0000256" key="1">
    <source>
        <dbReference type="SAM" id="Phobius"/>
    </source>
</evidence>
<dbReference type="InterPro" id="IPR027304">
    <property type="entry name" value="Trigger_fact/SurA_dom_sf"/>
</dbReference>
<keyword evidence="1" id="KW-0472">Membrane</keyword>
<dbReference type="Pfam" id="PF13624">
    <property type="entry name" value="SurA_N_3"/>
    <property type="match status" value="1"/>
</dbReference>
<accession>A0A3A6PJ07</accession>
<keyword evidence="1" id="KW-1133">Transmembrane helix</keyword>
<dbReference type="Proteomes" id="UP000267798">
    <property type="component" value="Unassembled WGS sequence"/>
</dbReference>
<keyword evidence="1" id="KW-0812">Transmembrane</keyword>
<dbReference type="OrthoDB" id="2660811at2"/>
<comment type="caution">
    <text evidence="2">The sequence shown here is derived from an EMBL/GenBank/DDBJ whole genome shotgun (WGS) entry which is preliminary data.</text>
</comment>
<dbReference type="EMBL" id="QXQB01000001">
    <property type="protein sequence ID" value="RJX41175.1"/>
    <property type="molecule type" value="Genomic_DNA"/>
</dbReference>
<name>A0A3A6PJ07_9BACL</name>
<feature type="transmembrane region" description="Helical" evidence="1">
    <location>
        <begin position="45"/>
        <end position="64"/>
    </location>
</feature>
<evidence type="ECO:0000313" key="3">
    <source>
        <dbReference type="Proteomes" id="UP000267798"/>
    </source>
</evidence>
<evidence type="ECO:0008006" key="4">
    <source>
        <dbReference type="Google" id="ProtNLM"/>
    </source>
</evidence>
<keyword evidence="3" id="KW-1185">Reference proteome</keyword>
<dbReference type="AlphaFoldDB" id="A0A3A6PJ07"/>
<protein>
    <recommendedName>
        <fullName evidence="4">PpiC domain-containing protein</fullName>
    </recommendedName>
</protein>
<organism evidence="2 3">
    <name type="scientific">Paenibacillus pinisoli</name>
    <dbReference type="NCBI Taxonomy" id="1276110"/>
    <lineage>
        <taxon>Bacteria</taxon>
        <taxon>Bacillati</taxon>
        <taxon>Bacillota</taxon>
        <taxon>Bacilli</taxon>
        <taxon>Bacillales</taxon>
        <taxon>Paenibacillaceae</taxon>
        <taxon>Paenibacillus</taxon>
    </lineage>
</organism>
<sequence length="235" mass="26566">MVFSATRQGSGNHYRVKNVTYLLSITFIILSTFKGRRLMLKKRIALASCILVAVIAITVVALVLPAKESEPVLAKGAGVEVTVKRFMDAKQNLELAHNMLDVEPEYPTDQDLLDGILTSELLYSYAKKKGMSVSDEELSQYINEQRAVLEDTEQADMAALMKERIRLTGMDEESFWQDQATLDGYRYFIIIGKLPELLVKEGVIQSSYEFAPFREKLLEENAASIKVNWDMLEKS</sequence>